<dbReference type="GO" id="GO:0043495">
    <property type="term" value="F:protein-membrane adaptor activity"/>
    <property type="evidence" value="ECO:0007669"/>
    <property type="project" value="TreeGrafter"/>
</dbReference>
<dbReference type="PROSITE" id="PS00678">
    <property type="entry name" value="WD_REPEATS_1"/>
    <property type="match status" value="1"/>
</dbReference>
<feature type="repeat" description="WD" evidence="3">
    <location>
        <begin position="50"/>
        <end position="76"/>
    </location>
</feature>
<keyword evidence="5" id="KW-1185">Reference proteome</keyword>
<dbReference type="PROSITE" id="PS50294">
    <property type="entry name" value="WD_REPEATS_REGION"/>
    <property type="match status" value="2"/>
</dbReference>
<protein>
    <submittedName>
        <fullName evidence="4">CLUMA_CG003091, isoform A</fullName>
    </submittedName>
</protein>
<dbReference type="SMART" id="SM00320">
    <property type="entry name" value="WD40"/>
    <property type="match status" value="4"/>
</dbReference>
<keyword evidence="1 3" id="KW-0853">WD repeat</keyword>
<evidence type="ECO:0000256" key="1">
    <source>
        <dbReference type="ARBA" id="ARBA00022574"/>
    </source>
</evidence>
<evidence type="ECO:0000313" key="5">
    <source>
        <dbReference type="Proteomes" id="UP000183832"/>
    </source>
</evidence>
<name>A0A1J1HPL2_9DIPT</name>
<sequence>MAAKFVGESQKIVTGSHDRTLKVWDLRSKACIETKFAGSSCNDLVTTDGSGSTIISGHFDKKIRFWDTRSSDSLGNEIQLQGKVTSLDLSKDCHYLAACVRDDTIKIIDLRNNQILTSLSHDNYKVGCDFARIAFNADSSHVAAGAADGSIYIWNASGILVSTLKDHTSAVQAVSFHPFSSVLASVDRAKKCTIWTHI</sequence>
<dbReference type="STRING" id="568069.A0A1J1HPL2"/>
<organism evidence="4 5">
    <name type="scientific">Clunio marinus</name>
    <dbReference type="NCBI Taxonomy" id="568069"/>
    <lineage>
        <taxon>Eukaryota</taxon>
        <taxon>Metazoa</taxon>
        <taxon>Ecdysozoa</taxon>
        <taxon>Arthropoda</taxon>
        <taxon>Hexapoda</taxon>
        <taxon>Insecta</taxon>
        <taxon>Pterygota</taxon>
        <taxon>Neoptera</taxon>
        <taxon>Endopterygota</taxon>
        <taxon>Diptera</taxon>
        <taxon>Nematocera</taxon>
        <taxon>Chironomoidea</taxon>
        <taxon>Chironomidae</taxon>
        <taxon>Clunio</taxon>
    </lineage>
</organism>
<dbReference type="InterPro" id="IPR045160">
    <property type="entry name" value="ATG16"/>
</dbReference>
<evidence type="ECO:0000256" key="3">
    <source>
        <dbReference type="PROSITE-ProRule" id="PRU00221"/>
    </source>
</evidence>
<dbReference type="InterPro" id="IPR015943">
    <property type="entry name" value="WD40/YVTN_repeat-like_dom_sf"/>
</dbReference>
<dbReference type="InterPro" id="IPR019775">
    <property type="entry name" value="WD40_repeat_CS"/>
</dbReference>
<dbReference type="InterPro" id="IPR001680">
    <property type="entry name" value="WD40_rpt"/>
</dbReference>
<dbReference type="SUPFAM" id="SSF50978">
    <property type="entry name" value="WD40 repeat-like"/>
    <property type="match status" value="1"/>
</dbReference>
<accession>A0A1J1HPL2</accession>
<keyword evidence="2" id="KW-0677">Repeat</keyword>
<dbReference type="AlphaFoldDB" id="A0A1J1HPL2"/>
<proteinExistence type="predicted"/>
<dbReference type="InterPro" id="IPR020472">
    <property type="entry name" value="WD40_PAC1"/>
</dbReference>
<evidence type="ECO:0000313" key="4">
    <source>
        <dbReference type="EMBL" id="CRK89332.1"/>
    </source>
</evidence>
<dbReference type="Proteomes" id="UP000183832">
    <property type="component" value="Unassembled WGS sequence"/>
</dbReference>
<feature type="repeat" description="WD" evidence="3">
    <location>
        <begin position="133"/>
        <end position="155"/>
    </location>
</feature>
<gene>
    <name evidence="4" type="ORF">CLUMA_CG003091</name>
</gene>
<dbReference type="PANTHER" id="PTHR19878">
    <property type="entry name" value="AUTOPHAGY PROTEIN 16-LIKE"/>
    <property type="match status" value="1"/>
</dbReference>
<evidence type="ECO:0000256" key="2">
    <source>
        <dbReference type="ARBA" id="ARBA00022737"/>
    </source>
</evidence>
<dbReference type="EMBL" id="CVRI01000012">
    <property type="protein sequence ID" value="CRK89332.1"/>
    <property type="molecule type" value="Genomic_DNA"/>
</dbReference>
<dbReference type="PRINTS" id="PR00320">
    <property type="entry name" value="GPROTEINBRPT"/>
</dbReference>
<dbReference type="OrthoDB" id="6262491at2759"/>
<dbReference type="GO" id="GO:0000421">
    <property type="term" value="C:autophagosome membrane"/>
    <property type="evidence" value="ECO:0007669"/>
    <property type="project" value="TreeGrafter"/>
</dbReference>
<dbReference type="Pfam" id="PF00400">
    <property type="entry name" value="WD40"/>
    <property type="match status" value="5"/>
</dbReference>
<dbReference type="PANTHER" id="PTHR19878:SF8">
    <property type="entry name" value="AUTOPHAGY-RELATED 16, ISOFORM F"/>
    <property type="match status" value="1"/>
</dbReference>
<dbReference type="Gene3D" id="2.130.10.10">
    <property type="entry name" value="YVTN repeat-like/Quinoprotein amine dehydrogenase"/>
    <property type="match status" value="2"/>
</dbReference>
<dbReference type="GO" id="GO:0034045">
    <property type="term" value="C:phagophore assembly site membrane"/>
    <property type="evidence" value="ECO:0007669"/>
    <property type="project" value="TreeGrafter"/>
</dbReference>
<feature type="repeat" description="WD" evidence="3">
    <location>
        <begin position="164"/>
        <end position="198"/>
    </location>
</feature>
<dbReference type="PROSITE" id="PS50082">
    <property type="entry name" value="WD_REPEATS_2"/>
    <property type="match status" value="4"/>
</dbReference>
<feature type="repeat" description="WD" evidence="3">
    <location>
        <begin position="1"/>
        <end position="34"/>
    </location>
</feature>
<dbReference type="GO" id="GO:0034274">
    <property type="term" value="C:Atg12-Atg5-Atg16 complex"/>
    <property type="evidence" value="ECO:0007669"/>
    <property type="project" value="TreeGrafter"/>
</dbReference>
<dbReference type="InterPro" id="IPR036322">
    <property type="entry name" value="WD40_repeat_dom_sf"/>
</dbReference>
<reference evidence="4 5" key="1">
    <citation type="submission" date="2015-04" db="EMBL/GenBank/DDBJ databases">
        <authorList>
            <person name="Syromyatnikov M.Y."/>
            <person name="Popov V.N."/>
        </authorList>
    </citation>
    <scope>NUCLEOTIDE SEQUENCE [LARGE SCALE GENOMIC DNA]</scope>
</reference>
<dbReference type="GO" id="GO:0000045">
    <property type="term" value="P:autophagosome assembly"/>
    <property type="evidence" value="ECO:0007669"/>
    <property type="project" value="InterPro"/>
</dbReference>